<keyword evidence="9 10" id="KW-0407">Ion channel</keyword>
<accession>A0AAE3AG81</accession>
<dbReference type="GO" id="GO:0008381">
    <property type="term" value="F:mechanosensitive monoatomic ion channel activity"/>
    <property type="evidence" value="ECO:0007669"/>
    <property type="project" value="UniProtKB-UniRule"/>
</dbReference>
<reference evidence="11" key="1">
    <citation type="submission" date="2021-10" db="EMBL/GenBank/DDBJ databases">
        <title>Anaerobic single-cell dispensing facilitates the cultivation of human gut bacteria.</title>
        <authorList>
            <person name="Afrizal A."/>
        </authorList>
    </citation>
    <scope>NUCLEOTIDE SEQUENCE</scope>
    <source>
        <strain evidence="11">CLA-AA-H272</strain>
    </source>
</reference>
<dbReference type="InterPro" id="IPR019823">
    <property type="entry name" value="Mechanosensitive_channel_CS"/>
</dbReference>
<dbReference type="InterPro" id="IPR036019">
    <property type="entry name" value="MscL_channel"/>
</dbReference>
<evidence type="ECO:0000256" key="9">
    <source>
        <dbReference type="ARBA" id="ARBA00023303"/>
    </source>
</evidence>
<evidence type="ECO:0000256" key="7">
    <source>
        <dbReference type="ARBA" id="ARBA00023065"/>
    </source>
</evidence>
<organism evidence="11 12">
    <name type="scientific">Brotocaccenecus cirricatena</name>
    <dbReference type="NCBI Taxonomy" id="3064195"/>
    <lineage>
        <taxon>Bacteria</taxon>
        <taxon>Bacillati</taxon>
        <taxon>Bacillota</taxon>
        <taxon>Clostridia</taxon>
        <taxon>Eubacteriales</taxon>
        <taxon>Oscillospiraceae</taxon>
        <taxon>Brotocaccenecus</taxon>
    </lineage>
</organism>
<keyword evidence="5 10" id="KW-0812">Transmembrane</keyword>
<dbReference type="Pfam" id="PF01741">
    <property type="entry name" value="MscL"/>
    <property type="match status" value="1"/>
</dbReference>
<dbReference type="HAMAP" id="MF_00115">
    <property type="entry name" value="MscL"/>
    <property type="match status" value="1"/>
</dbReference>
<dbReference type="SUPFAM" id="SSF81330">
    <property type="entry name" value="Gated mechanosensitive channel"/>
    <property type="match status" value="1"/>
</dbReference>
<dbReference type="PANTHER" id="PTHR30266:SF2">
    <property type="entry name" value="LARGE-CONDUCTANCE MECHANOSENSITIVE CHANNEL"/>
    <property type="match status" value="1"/>
</dbReference>
<evidence type="ECO:0000256" key="1">
    <source>
        <dbReference type="ARBA" id="ARBA00004651"/>
    </source>
</evidence>
<evidence type="ECO:0000256" key="8">
    <source>
        <dbReference type="ARBA" id="ARBA00023136"/>
    </source>
</evidence>
<proteinExistence type="inferred from homology"/>
<comment type="similarity">
    <text evidence="2 10">Belongs to the MscL family.</text>
</comment>
<evidence type="ECO:0000313" key="12">
    <source>
        <dbReference type="Proteomes" id="UP001199319"/>
    </source>
</evidence>
<evidence type="ECO:0000256" key="2">
    <source>
        <dbReference type="ARBA" id="ARBA00007254"/>
    </source>
</evidence>
<dbReference type="PROSITE" id="PS01327">
    <property type="entry name" value="MSCL"/>
    <property type="match status" value="1"/>
</dbReference>
<dbReference type="GO" id="GO:0005886">
    <property type="term" value="C:plasma membrane"/>
    <property type="evidence" value="ECO:0007669"/>
    <property type="project" value="UniProtKB-SubCell"/>
</dbReference>
<dbReference type="NCBIfam" id="NF001843">
    <property type="entry name" value="PRK00567.1-4"/>
    <property type="match status" value="1"/>
</dbReference>
<evidence type="ECO:0000256" key="3">
    <source>
        <dbReference type="ARBA" id="ARBA00022448"/>
    </source>
</evidence>
<comment type="caution">
    <text evidence="11">The sequence shown here is derived from an EMBL/GenBank/DDBJ whole genome shotgun (WGS) entry which is preliminary data.</text>
</comment>
<comment type="subcellular location">
    <subcellularLocation>
        <location evidence="1 10">Cell membrane</location>
        <topology evidence="1 10">Multi-pass membrane protein</topology>
    </subcellularLocation>
</comment>
<evidence type="ECO:0000313" key="11">
    <source>
        <dbReference type="EMBL" id="MCC2130558.1"/>
    </source>
</evidence>
<evidence type="ECO:0000256" key="4">
    <source>
        <dbReference type="ARBA" id="ARBA00022475"/>
    </source>
</evidence>
<feature type="transmembrane region" description="Helical" evidence="10">
    <location>
        <begin position="73"/>
        <end position="100"/>
    </location>
</feature>
<protein>
    <recommendedName>
        <fullName evidence="10">Large-conductance mechanosensitive channel</fullName>
    </recommendedName>
</protein>
<feature type="transmembrane region" description="Helical" evidence="10">
    <location>
        <begin position="21"/>
        <end position="53"/>
    </location>
</feature>
<dbReference type="InterPro" id="IPR001185">
    <property type="entry name" value="MS_channel"/>
</dbReference>
<sequence>MKKFFHEFKEFAMRGNVLDMAIGVVIGAAFGKITTSLVNDIIMPLIGLITGGIDLTQWNIVLNRAAVAAGDAAPVMLGIGNLLAVILDFIIVAFAMFLLVKAMNKLAALKKKDEEPAPEEPAGPTTEELLAEIRDLLKEQK</sequence>
<evidence type="ECO:0000256" key="6">
    <source>
        <dbReference type="ARBA" id="ARBA00022989"/>
    </source>
</evidence>
<dbReference type="PANTHER" id="PTHR30266">
    <property type="entry name" value="MECHANOSENSITIVE CHANNEL MSCL"/>
    <property type="match status" value="1"/>
</dbReference>
<gene>
    <name evidence="10 11" type="primary">mscL</name>
    <name evidence="11" type="ORF">LKD37_13715</name>
</gene>
<evidence type="ECO:0000256" key="10">
    <source>
        <dbReference type="HAMAP-Rule" id="MF_00115"/>
    </source>
</evidence>
<keyword evidence="4 10" id="KW-1003">Cell membrane</keyword>
<keyword evidence="6 10" id="KW-1133">Transmembrane helix</keyword>
<comment type="function">
    <text evidence="10">Channel that opens in response to stretch forces in the membrane lipid bilayer. May participate in the regulation of osmotic pressure changes within the cell.</text>
</comment>
<dbReference type="NCBIfam" id="TIGR00220">
    <property type="entry name" value="mscL"/>
    <property type="match status" value="1"/>
</dbReference>
<dbReference type="Proteomes" id="UP001199319">
    <property type="component" value="Unassembled WGS sequence"/>
</dbReference>
<dbReference type="Gene3D" id="1.10.1200.120">
    <property type="entry name" value="Large-conductance mechanosensitive channel, MscL, domain 1"/>
    <property type="match status" value="1"/>
</dbReference>
<dbReference type="PRINTS" id="PR01264">
    <property type="entry name" value="MECHCHANNEL"/>
</dbReference>
<name>A0AAE3AG81_9FIRM</name>
<keyword evidence="7 10" id="KW-0406">Ion transport</keyword>
<dbReference type="InterPro" id="IPR037673">
    <property type="entry name" value="MSC/AndL"/>
</dbReference>
<comment type="subunit">
    <text evidence="10">Homopentamer.</text>
</comment>
<keyword evidence="8 10" id="KW-0472">Membrane</keyword>
<dbReference type="RefSeq" id="WP_302929715.1">
    <property type="nucleotide sequence ID" value="NZ_JAJEPW010000054.1"/>
</dbReference>
<evidence type="ECO:0000256" key="5">
    <source>
        <dbReference type="ARBA" id="ARBA00022692"/>
    </source>
</evidence>
<keyword evidence="3 10" id="KW-0813">Transport</keyword>
<dbReference type="AlphaFoldDB" id="A0AAE3AG81"/>
<keyword evidence="12" id="KW-1185">Reference proteome</keyword>
<dbReference type="EMBL" id="JAJEPW010000054">
    <property type="protein sequence ID" value="MCC2130558.1"/>
    <property type="molecule type" value="Genomic_DNA"/>
</dbReference>